<keyword evidence="10" id="KW-1185">Reference proteome</keyword>
<comment type="similarity">
    <text evidence="2">Belongs to the Dus family.</text>
</comment>
<protein>
    <submittedName>
        <fullName evidence="9">tRNA dihydrouridine synthase DusB</fullName>
    </submittedName>
</protein>
<accession>A0A3D9BVQ9</accession>
<evidence type="ECO:0000256" key="3">
    <source>
        <dbReference type="ARBA" id="ARBA00022630"/>
    </source>
</evidence>
<comment type="caution">
    <text evidence="9">The sequence shown here is derived from an EMBL/GenBank/DDBJ whole genome shotgun (WGS) entry which is preliminary data.</text>
</comment>
<dbReference type="EMBL" id="QOHR01000006">
    <property type="protein sequence ID" value="REC57614.1"/>
    <property type="molecule type" value="Genomic_DNA"/>
</dbReference>
<dbReference type="Gene3D" id="3.20.20.70">
    <property type="entry name" value="Aldolase class I"/>
    <property type="match status" value="1"/>
</dbReference>
<keyword evidence="5" id="KW-0819">tRNA processing</keyword>
<dbReference type="InterPro" id="IPR018517">
    <property type="entry name" value="tRNA_hU_synthase_CS"/>
</dbReference>
<feature type="domain" description="DUS-like FMN-binding" evidence="8">
    <location>
        <begin position="80"/>
        <end position="366"/>
    </location>
</feature>
<dbReference type="InterPro" id="IPR024036">
    <property type="entry name" value="tRNA-dHydroUridine_Synthase_C"/>
</dbReference>
<dbReference type="PANTHER" id="PTHR45846">
    <property type="entry name" value="TRNA-DIHYDROURIDINE(47) SYNTHASE [NAD(P)(+)]-LIKE"/>
    <property type="match status" value="1"/>
</dbReference>
<dbReference type="GO" id="GO:0050660">
    <property type="term" value="F:flavin adenine dinucleotide binding"/>
    <property type="evidence" value="ECO:0007669"/>
    <property type="project" value="InterPro"/>
</dbReference>
<evidence type="ECO:0000313" key="9">
    <source>
        <dbReference type="EMBL" id="REC57614.1"/>
    </source>
</evidence>
<dbReference type="Gene3D" id="1.10.1200.80">
    <property type="entry name" value="Putative flavin oxidoreducatase, domain 2"/>
    <property type="match status" value="1"/>
</dbReference>
<evidence type="ECO:0000256" key="1">
    <source>
        <dbReference type="ARBA" id="ARBA00001917"/>
    </source>
</evidence>
<dbReference type="Pfam" id="PF01207">
    <property type="entry name" value="Dus"/>
    <property type="match status" value="1"/>
</dbReference>
<evidence type="ECO:0000313" key="10">
    <source>
        <dbReference type="Proteomes" id="UP000257131"/>
    </source>
</evidence>
<proteinExistence type="inferred from homology"/>
<dbReference type="SUPFAM" id="SSF51395">
    <property type="entry name" value="FMN-linked oxidoreductases"/>
    <property type="match status" value="1"/>
</dbReference>
<organism evidence="9 10">
    <name type="scientific">Rhodosalinus sediminis</name>
    <dbReference type="NCBI Taxonomy" id="1940533"/>
    <lineage>
        <taxon>Bacteria</taxon>
        <taxon>Pseudomonadati</taxon>
        <taxon>Pseudomonadota</taxon>
        <taxon>Alphaproteobacteria</taxon>
        <taxon>Rhodobacterales</taxon>
        <taxon>Paracoccaceae</taxon>
        <taxon>Rhodosalinus</taxon>
    </lineage>
</organism>
<dbReference type="InterPro" id="IPR035587">
    <property type="entry name" value="DUS-like_FMN-bd"/>
</dbReference>
<dbReference type="InterPro" id="IPR004652">
    <property type="entry name" value="DusB-like"/>
</dbReference>
<dbReference type="PANTHER" id="PTHR45846:SF1">
    <property type="entry name" value="TRNA-DIHYDROURIDINE(47) SYNTHASE [NAD(P)(+)]-LIKE"/>
    <property type="match status" value="1"/>
</dbReference>
<dbReference type="NCBIfam" id="TIGR00737">
    <property type="entry name" value="nifR3_yhdG"/>
    <property type="match status" value="1"/>
</dbReference>
<name>A0A3D9BVQ9_9RHOB</name>
<keyword evidence="6" id="KW-0521">NADP</keyword>
<gene>
    <name evidence="9" type="ORF">DRV84_07105</name>
</gene>
<keyword evidence="4" id="KW-0288">FMN</keyword>
<keyword evidence="3" id="KW-0285">Flavoprotein</keyword>
<dbReference type="Proteomes" id="UP000257131">
    <property type="component" value="Unassembled WGS sequence"/>
</dbReference>
<comment type="cofactor">
    <cofactor evidence="1">
        <name>FMN</name>
        <dbReference type="ChEBI" id="CHEBI:58210"/>
    </cofactor>
</comment>
<sequence>MRAAACIADPVWLGPCLSRQGAEARPGCAAQELGGGHARAARTRRITCRAALYRLGLRVCTRIRQVILNLGDRRLEPPVLLAPMAGITDRPFRDLVAGFGAGLVVSEMVASQELVQAKPGVRERAALGLGRADTAVQLAGRDPRWMAEAARMAEANGAPILDVNMGCPAKKVVGGMSGSALMREPDHALRLIEAVVGAVSVPVTLKTRLGWDADALNAPEIARRAEAAGIAMITIHGRTRCQFYKGRADWRAIRRVVEAVRIPVVANGDIVTPADARAALAASGAAGVMIGRGTQGAPWRVAEIAAALTGGTPPEAPQGAAFSDMVARHYEAALTFHGKEIGARVVRKHLGWYMDRAGTAPELRRRVLTAAPEEVPRLLPEALAAGPGAQVAA</sequence>
<keyword evidence="7" id="KW-0560">Oxidoreductase</keyword>
<evidence type="ECO:0000256" key="7">
    <source>
        <dbReference type="ARBA" id="ARBA00023002"/>
    </source>
</evidence>
<evidence type="ECO:0000256" key="5">
    <source>
        <dbReference type="ARBA" id="ARBA00022694"/>
    </source>
</evidence>
<evidence type="ECO:0000256" key="6">
    <source>
        <dbReference type="ARBA" id="ARBA00022857"/>
    </source>
</evidence>
<dbReference type="OrthoDB" id="9764501at2"/>
<dbReference type="PROSITE" id="PS01136">
    <property type="entry name" value="UPF0034"/>
    <property type="match status" value="1"/>
</dbReference>
<dbReference type="AlphaFoldDB" id="A0A3D9BVQ9"/>
<evidence type="ECO:0000256" key="2">
    <source>
        <dbReference type="ARBA" id="ARBA00009542"/>
    </source>
</evidence>
<dbReference type="CDD" id="cd02801">
    <property type="entry name" value="DUS_like_FMN"/>
    <property type="match status" value="1"/>
</dbReference>
<evidence type="ECO:0000256" key="4">
    <source>
        <dbReference type="ARBA" id="ARBA00022643"/>
    </source>
</evidence>
<dbReference type="GO" id="GO:0003723">
    <property type="term" value="F:RNA binding"/>
    <property type="evidence" value="ECO:0007669"/>
    <property type="project" value="TreeGrafter"/>
</dbReference>
<reference evidence="9 10" key="1">
    <citation type="journal article" date="2017" name="Int. J. Syst. Evol. Microbiol.">
        <title>Rhodosalinus sediminis gen. nov., sp. nov., isolated from marine saltern.</title>
        <authorList>
            <person name="Guo L.Y."/>
            <person name="Ling S.K."/>
            <person name="Li C.M."/>
            <person name="Chen G.J."/>
            <person name="Du Z.J."/>
        </authorList>
    </citation>
    <scope>NUCLEOTIDE SEQUENCE [LARGE SCALE GENOMIC DNA]</scope>
    <source>
        <strain evidence="9 10">WDN1C137</strain>
    </source>
</reference>
<evidence type="ECO:0000259" key="8">
    <source>
        <dbReference type="Pfam" id="PF01207"/>
    </source>
</evidence>
<dbReference type="GO" id="GO:0017150">
    <property type="term" value="F:tRNA dihydrouridine synthase activity"/>
    <property type="evidence" value="ECO:0007669"/>
    <property type="project" value="InterPro"/>
</dbReference>
<dbReference type="InterPro" id="IPR013785">
    <property type="entry name" value="Aldolase_TIM"/>
</dbReference>